<organism evidence="5 6">
    <name type="scientific">Tigheibacillus jepli</name>
    <dbReference type="NCBI Taxonomy" id="3035914"/>
    <lineage>
        <taxon>Bacteria</taxon>
        <taxon>Bacillati</taxon>
        <taxon>Bacillota</taxon>
        <taxon>Bacilli</taxon>
        <taxon>Bacillales</taxon>
        <taxon>Bacillaceae</taxon>
        <taxon>Tigheibacillus</taxon>
    </lineage>
</organism>
<protein>
    <submittedName>
        <fullName evidence="5">HAD family hydrolase</fullName>
        <ecNumber evidence="5">3.1.3.-</ecNumber>
    </submittedName>
</protein>
<dbReference type="NCBIfam" id="TIGR01488">
    <property type="entry name" value="HAD-SF-IB"/>
    <property type="match status" value="1"/>
</dbReference>
<keyword evidence="4" id="KW-0460">Magnesium</keyword>
<reference evidence="5 6" key="1">
    <citation type="submission" date="2023-10" db="EMBL/GenBank/DDBJ databases">
        <title>179-bfca-hs.</title>
        <authorList>
            <person name="Miliotis G."/>
            <person name="Sengupta P."/>
            <person name="Hameed A."/>
            <person name="Chuvochina M."/>
            <person name="Mcdonagh F."/>
            <person name="Simpson A.C."/>
            <person name="Singh N.K."/>
            <person name="Rekha P.D."/>
            <person name="Raman K."/>
            <person name="Hugenholtz P."/>
            <person name="Venkateswaran K."/>
        </authorList>
    </citation>
    <scope>NUCLEOTIDE SEQUENCE [LARGE SCALE GENOMIC DNA]</scope>
    <source>
        <strain evidence="5 6">179-BFC-A-HS</strain>
    </source>
</reference>
<dbReference type="RefSeq" id="WP_320384377.1">
    <property type="nucleotide sequence ID" value="NZ_JAROCA020000001.1"/>
</dbReference>
<dbReference type="EMBL" id="JAROCA020000001">
    <property type="protein sequence ID" value="MDY0404980.1"/>
    <property type="molecule type" value="Genomic_DNA"/>
</dbReference>
<dbReference type="PANTHER" id="PTHR43344">
    <property type="entry name" value="PHOSPHOSERINE PHOSPHATASE"/>
    <property type="match status" value="1"/>
</dbReference>
<evidence type="ECO:0000256" key="1">
    <source>
        <dbReference type="ARBA" id="ARBA00009184"/>
    </source>
</evidence>
<comment type="caution">
    <text evidence="5">The sequence shown here is derived from an EMBL/GenBank/DDBJ whole genome shotgun (WGS) entry which is preliminary data.</text>
</comment>
<accession>A0ABU5CHH3</accession>
<dbReference type="InterPro" id="IPR036412">
    <property type="entry name" value="HAD-like_sf"/>
</dbReference>
<dbReference type="Gene3D" id="1.20.1440.100">
    <property type="entry name" value="SG protein - dephosphorylation function"/>
    <property type="match status" value="1"/>
</dbReference>
<keyword evidence="2" id="KW-0479">Metal-binding</keyword>
<dbReference type="Gene3D" id="3.40.50.1000">
    <property type="entry name" value="HAD superfamily/HAD-like"/>
    <property type="match status" value="1"/>
</dbReference>
<evidence type="ECO:0000256" key="3">
    <source>
        <dbReference type="ARBA" id="ARBA00022801"/>
    </source>
</evidence>
<evidence type="ECO:0000256" key="2">
    <source>
        <dbReference type="ARBA" id="ARBA00022723"/>
    </source>
</evidence>
<dbReference type="InterPro" id="IPR023214">
    <property type="entry name" value="HAD_sf"/>
</dbReference>
<proteinExistence type="inferred from homology"/>
<dbReference type="Pfam" id="PF12710">
    <property type="entry name" value="HAD"/>
    <property type="match status" value="1"/>
</dbReference>
<dbReference type="InterPro" id="IPR050582">
    <property type="entry name" value="HAD-like_SerB"/>
</dbReference>
<comment type="similarity">
    <text evidence="1">Belongs to the HAD-like hydrolase superfamily. SerB family.</text>
</comment>
<keyword evidence="3 5" id="KW-0378">Hydrolase</keyword>
<evidence type="ECO:0000313" key="6">
    <source>
        <dbReference type="Proteomes" id="UP001228376"/>
    </source>
</evidence>
<dbReference type="EC" id="3.1.3.-" evidence="5"/>
<dbReference type="PANTHER" id="PTHR43344:SF13">
    <property type="entry name" value="PHOSPHATASE RV3661-RELATED"/>
    <property type="match status" value="1"/>
</dbReference>
<evidence type="ECO:0000313" key="5">
    <source>
        <dbReference type="EMBL" id="MDY0404980.1"/>
    </source>
</evidence>
<dbReference type="GO" id="GO:0016787">
    <property type="term" value="F:hydrolase activity"/>
    <property type="evidence" value="ECO:0007669"/>
    <property type="project" value="UniProtKB-KW"/>
</dbReference>
<dbReference type="SUPFAM" id="SSF56784">
    <property type="entry name" value="HAD-like"/>
    <property type="match status" value="1"/>
</dbReference>
<evidence type="ECO:0000256" key="4">
    <source>
        <dbReference type="ARBA" id="ARBA00022842"/>
    </source>
</evidence>
<keyword evidence="6" id="KW-1185">Reference proteome</keyword>
<gene>
    <name evidence="5" type="ORF">P5G51_005805</name>
</gene>
<sequence>MAVVAVDFDGTLFLGNSFKVMIEAGKKEFKVKEWSTVTGGLTMACASGLSKGKNAFRMQFFKAFAKTFKGKTKEELDFFFNKLVDIGEKNINHRLVERIREHQEKGDTIIVLSGAFHPFLEVFLKRVDLPVHIISTELMFYPNGICSGEIGTVVNGHEKVKRVEEFLFQHCLGAEEVWAYADSKSDMPLFRFAEHPIVVNPDKEMKKLADENDWEIFPEERGCPWS</sequence>
<dbReference type="Proteomes" id="UP001228376">
    <property type="component" value="Unassembled WGS sequence"/>
</dbReference>
<name>A0ABU5CHH3_9BACI</name>